<dbReference type="KEGG" id="ssm:Spirs_2104"/>
<reference evidence="2 3" key="1">
    <citation type="journal article" date="2010" name="Stand. Genomic Sci.">
        <title>Complete genome sequence of Spirochaeta smaragdinae type strain (SEBR 4228).</title>
        <authorList>
            <person name="Mavromatis K."/>
            <person name="Yasawong M."/>
            <person name="Chertkov O."/>
            <person name="Lapidus A."/>
            <person name="Lucas S."/>
            <person name="Nolan M."/>
            <person name="Del Rio T.G."/>
            <person name="Tice H."/>
            <person name="Cheng J.F."/>
            <person name="Pitluck S."/>
            <person name="Liolios K."/>
            <person name="Ivanova N."/>
            <person name="Tapia R."/>
            <person name="Han C."/>
            <person name="Bruce D."/>
            <person name="Goodwin L."/>
            <person name="Pati A."/>
            <person name="Chen A."/>
            <person name="Palaniappan K."/>
            <person name="Land M."/>
            <person name="Hauser L."/>
            <person name="Chang Y.J."/>
            <person name="Jeffries C.D."/>
            <person name="Detter J.C."/>
            <person name="Rohde M."/>
            <person name="Brambilla E."/>
            <person name="Spring S."/>
            <person name="Goker M."/>
            <person name="Sikorski J."/>
            <person name="Woyke T."/>
            <person name="Bristow J."/>
            <person name="Eisen J.A."/>
            <person name="Markowitz V."/>
            <person name="Hugenholtz P."/>
            <person name="Klenk H.P."/>
            <person name="Kyrpides N.C."/>
        </authorList>
    </citation>
    <scope>NUCLEOTIDE SEQUENCE [LARGE SCALE GENOMIC DNA]</scope>
    <source>
        <strain evidence="3">DSM 11293 / JCM 15392 / SEBR 4228</strain>
    </source>
</reference>
<keyword evidence="3" id="KW-1185">Reference proteome</keyword>
<feature type="signal peptide" evidence="1">
    <location>
        <begin position="1"/>
        <end position="28"/>
    </location>
</feature>
<dbReference type="EMBL" id="CP002116">
    <property type="protein sequence ID" value="ADK81224.1"/>
    <property type="molecule type" value="Genomic_DNA"/>
</dbReference>
<organism evidence="2 3">
    <name type="scientific">Sediminispirochaeta smaragdinae (strain DSM 11293 / JCM 15392 / SEBR 4228)</name>
    <name type="common">Spirochaeta smaragdinae</name>
    <dbReference type="NCBI Taxonomy" id="573413"/>
    <lineage>
        <taxon>Bacteria</taxon>
        <taxon>Pseudomonadati</taxon>
        <taxon>Spirochaetota</taxon>
        <taxon>Spirochaetia</taxon>
        <taxon>Spirochaetales</taxon>
        <taxon>Spirochaetaceae</taxon>
        <taxon>Sediminispirochaeta</taxon>
    </lineage>
</organism>
<dbReference type="RefSeq" id="WP_013254688.1">
    <property type="nucleotide sequence ID" value="NC_014364.1"/>
</dbReference>
<proteinExistence type="predicted"/>
<keyword evidence="1" id="KW-0732">Signal</keyword>
<dbReference type="Proteomes" id="UP000002318">
    <property type="component" value="Chromosome"/>
</dbReference>
<evidence type="ECO:0008006" key="4">
    <source>
        <dbReference type="Google" id="ProtNLM"/>
    </source>
</evidence>
<gene>
    <name evidence="2" type="ordered locus">Spirs_2104</name>
</gene>
<evidence type="ECO:0000313" key="3">
    <source>
        <dbReference type="Proteomes" id="UP000002318"/>
    </source>
</evidence>
<feature type="chain" id="PRO_5003150694" description="Lipoprotein" evidence="1">
    <location>
        <begin position="29"/>
        <end position="192"/>
    </location>
</feature>
<accession>E1R338</accession>
<dbReference type="STRING" id="573413.Spirs_2104"/>
<evidence type="ECO:0000256" key="1">
    <source>
        <dbReference type="SAM" id="SignalP"/>
    </source>
</evidence>
<evidence type="ECO:0000313" key="2">
    <source>
        <dbReference type="EMBL" id="ADK81224.1"/>
    </source>
</evidence>
<name>E1R338_SEDSS</name>
<sequence>MSKLSKFIKGSVLTILTVFLLFSCDLGGSDDDDQSVQKTWTISGTIDFSGCSSEDEPDIKFAAFFVGDGFSSDYQIVSNVVNLGNSTTAEDDVPFSLSIDASSLSPEDMDEIVLALWQDTDDDDLYDESVDPWSARGTVDCPIFGDYTCYMEYYDYDGYVAWLIDAEYDYIEITSSNHTFTGAVLEDNRYIW</sequence>
<dbReference type="AlphaFoldDB" id="E1R338"/>
<dbReference type="PROSITE" id="PS51257">
    <property type="entry name" value="PROKAR_LIPOPROTEIN"/>
    <property type="match status" value="1"/>
</dbReference>
<dbReference type="HOGENOM" id="CLU_1414390_0_0_12"/>
<protein>
    <recommendedName>
        <fullName evidence="4">Lipoprotein</fullName>
    </recommendedName>
</protein>